<keyword evidence="5" id="KW-0479">Metal-binding</keyword>
<organism evidence="7 8">
    <name type="scientific">Sulfuricurvum kujiense</name>
    <dbReference type="NCBI Taxonomy" id="148813"/>
    <lineage>
        <taxon>Bacteria</taxon>
        <taxon>Pseudomonadati</taxon>
        <taxon>Campylobacterota</taxon>
        <taxon>Epsilonproteobacteria</taxon>
        <taxon>Campylobacterales</taxon>
        <taxon>Sulfurimonadaceae</taxon>
        <taxon>Sulfuricurvum</taxon>
    </lineage>
</organism>
<dbReference type="Gene3D" id="3.30.428.10">
    <property type="entry name" value="HIT-like"/>
    <property type="match status" value="2"/>
</dbReference>
<feature type="binding site" evidence="5">
    <location>
        <position position="42"/>
    </location>
    <ligand>
        <name>Zn(2+)</name>
        <dbReference type="ChEBI" id="CHEBI:29105"/>
    </ligand>
</feature>
<evidence type="ECO:0000256" key="5">
    <source>
        <dbReference type="PIRSR" id="PIRSR000808-3"/>
    </source>
</evidence>
<feature type="domain" description="Galactose-1-phosphate uridyl transferase N-terminal" evidence="6">
    <location>
        <begin position="3"/>
        <end position="174"/>
    </location>
</feature>
<feature type="binding site" evidence="5">
    <location>
        <position position="39"/>
    </location>
    <ligand>
        <name>Zn(2+)</name>
        <dbReference type="ChEBI" id="CHEBI:29105"/>
    </ligand>
</feature>
<keyword evidence="2 7" id="KW-0548">Nucleotidyltransferase</keyword>
<protein>
    <submittedName>
        <fullName evidence="7">UTP--glucose-1-phosphate uridylyltransferase</fullName>
    </submittedName>
</protein>
<reference evidence="7 8" key="1">
    <citation type="journal article" date="2017" name="Front. Microbiol.">
        <title>Comparative Genomic Analysis of the Class Epsilonproteobacteria and Proposed Reclassification to Epsilonbacteraeota (phyl. nov.).</title>
        <authorList>
            <person name="Waite D.W."/>
            <person name="Vanwonterghem I."/>
            <person name="Rinke C."/>
            <person name="Parks D.H."/>
            <person name="Zhang Y."/>
            <person name="Takai K."/>
            <person name="Sievert S.M."/>
            <person name="Simon J."/>
            <person name="Campbell B.J."/>
            <person name="Hanson T.E."/>
            <person name="Woyke T."/>
            <person name="Klotz M.G."/>
            <person name="Hugenholtz P."/>
        </authorList>
    </citation>
    <scope>NUCLEOTIDE SEQUENCE [LARGE SCALE GENOMIC DNA]</scope>
    <source>
        <strain evidence="7">UBA12443</strain>
    </source>
</reference>
<dbReference type="RefSeq" id="WP_303663212.1">
    <property type="nucleotide sequence ID" value="NZ_DLUI01000160.1"/>
</dbReference>
<dbReference type="Proteomes" id="UP000228859">
    <property type="component" value="Unassembled WGS sequence"/>
</dbReference>
<sequence>MSEIRYDRLHDTHVLIAPERLRHADVPIAESEPSFSEPCPFCEGNEGMTPPEIFAHRLEGSFPNEGGWETRVVPNLFKAVQLETPPHHHFGLFEYWEGFGAHEVIVDTPRHTTSMTEWSESDAVSWLKTLRQRVGDLRRDQRLVYLSLFKNEGKNAGSSMSHCHTQLIGLPMVPKTCGEIYRRSYEYFQTSGHALMESILKHEEETGCRVVEKKGEFTAFCPYASAYPFEVMISSIKEAGQIDTLSRTRIETVASLLVSTLQRLKRQLGVFHFNLWISTPPLIENEGIGSAELCRFTIRIMPRLYQFGGFEHTTGIVINPVAPELAAKLLRESTHE</sequence>
<evidence type="ECO:0000256" key="4">
    <source>
        <dbReference type="PIRSR" id="PIRSR000808-1"/>
    </source>
</evidence>
<dbReference type="InterPro" id="IPR053177">
    <property type="entry name" value="ADP-glucose_phosphorylase"/>
</dbReference>
<evidence type="ECO:0000313" key="8">
    <source>
        <dbReference type="Proteomes" id="UP000228859"/>
    </source>
</evidence>
<comment type="caution">
    <text evidence="7">The sequence shown here is derived from an EMBL/GenBank/DDBJ whole genome shotgun (WGS) entry which is preliminary data.</text>
</comment>
<gene>
    <name evidence="7" type="ORF">CFH83_11045</name>
</gene>
<dbReference type="Pfam" id="PF01087">
    <property type="entry name" value="GalP_UDP_transf"/>
    <property type="match status" value="1"/>
</dbReference>
<evidence type="ECO:0000256" key="3">
    <source>
        <dbReference type="ARBA" id="ARBA00023277"/>
    </source>
</evidence>
<dbReference type="PANTHER" id="PTHR42763">
    <property type="entry name" value="ADP-GLUCOSE PHOSPHORYLASE"/>
    <property type="match status" value="1"/>
</dbReference>
<dbReference type="PANTHER" id="PTHR42763:SF2">
    <property type="entry name" value="ADP-GLUCOSE PHOSPHORYLASE"/>
    <property type="match status" value="1"/>
</dbReference>
<dbReference type="GO" id="GO:0008108">
    <property type="term" value="F:UDP-glucose:hexose-1-phosphate uridylyltransferase activity"/>
    <property type="evidence" value="ECO:0007669"/>
    <property type="project" value="InterPro"/>
</dbReference>
<name>A0A2D3WEE3_9BACT</name>
<dbReference type="InterPro" id="IPR036265">
    <property type="entry name" value="HIT-like_sf"/>
</dbReference>
<dbReference type="PIRSF" id="PIRSF000808">
    <property type="entry name" value="GalT"/>
    <property type="match status" value="1"/>
</dbReference>
<feature type="active site" description="Tele-UMP-histidine intermediate" evidence="4">
    <location>
        <position position="164"/>
    </location>
</feature>
<dbReference type="SUPFAM" id="SSF54197">
    <property type="entry name" value="HIT-like"/>
    <property type="match status" value="2"/>
</dbReference>
<evidence type="ECO:0000259" key="6">
    <source>
        <dbReference type="Pfam" id="PF01087"/>
    </source>
</evidence>
<keyword evidence="5" id="KW-0862">Zinc</keyword>
<dbReference type="InterPro" id="IPR001937">
    <property type="entry name" value="GalP_UDPtransf1"/>
</dbReference>
<accession>A0A2D3WEE3</accession>
<evidence type="ECO:0000256" key="1">
    <source>
        <dbReference type="ARBA" id="ARBA00022679"/>
    </source>
</evidence>
<feature type="binding site" evidence="5">
    <location>
        <position position="162"/>
    </location>
    <ligand>
        <name>Zn(2+)</name>
        <dbReference type="ChEBI" id="CHEBI:29105"/>
    </ligand>
</feature>
<dbReference type="AlphaFoldDB" id="A0A2D3WEE3"/>
<proteinExistence type="predicted"/>
<evidence type="ECO:0000256" key="2">
    <source>
        <dbReference type="ARBA" id="ARBA00022695"/>
    </source>
</evidence>
<comment type="cofactor">
    <cofactor evidence="5">
        <name>Zn(2+)</name>
        <dbReference type="ChEBI" id="CHEBI:29105"/>
    </cofactor>
    <text evidence="5">Binds 1 zinc ion per subunit.</text>
</comment>
<dbReference type="GO" id="GO:0008270">
    <property type="term" value="F:zinc ion binding"/>
    <property type="evidence" value="ECO:0007669"/>
    <property type="project" value="InterPro"/>
</dbReference>
<evidence type="ECO:0000313" key="7">
    <source>
        <dbReference type="EMBL" id="DAB37450.1"/>
    </source>
</evidence>
<dbReference type="GO" id="GO:0006012">
    <property type="term" value="P:galactose metabolic process"/>
    <property type="evidence" value="ECO:0007669"/>
    <property type="project" value="InterPro"/>
</dbReference>
<keyword evidence="1 7" id="KW-0808">Transferase</keyword>
<dbReference type="EMBL" id="DLUI01000160">
    <property type="protein sequence ID" value="DAB37450.1"/>
    <property type="molecule type" value="Genomic_DNA"/>
</dbReference>
<keyword evidence="3" id="KW-0119">Carbohydrate metabolism</keyword>
<dbReference type="InterPro" id="IPR005849">
    <property type="entry name" value="GalP_Utransf_N"/>
</dbReference>
<feature type="binding site" evidence="5">
    <location>
        <position position="111"/>
    </location>
    <ligand>
        <name>Zn(2+)</name>
        <dbReference type="ChEBI" id="CHEBI:29105"/>
    </ligand>
</feature>